<evidence type="ECO:0000256" key="9">
    <source>
        <dbReference type="SAM" id="Phobius"/>
    </source>
</evidence>
<name>A0A0G4I2R8_9ALVE</name>
<evidence type="ECO:0000256" key="4">
    <source>
        <dbReference type="ARBA" id="ARBA00022692"/>
    </source>
</evidence>
<dbReference type="GO" id="GO:0016020">
    <property type="term" value="C:membrane"/>
    <property type="evidence" value="ECO:0007669"/>
    <property type="project" value="UniProtKB-SubCell"/>
</dbReference>
<evidence type="ECO:0000256" key="1">
    <source>
        <dbReference type="ARBA" id="ARBA00004141"/>
    </source>
</evidence>
<protein>
    <recommendedName>
        <fullName evidence="10">Amino acid transporter transmembrane domain-containing protein</fullName>
    </recommendedName>
</protein>
<dbReference type="InterPro" id="IPR013057">
    <property type="entry name" value="AA_transpt_TM"/>
</dbReference>
<dbReference type="PANTHER" id="PTHR22950">
    <property type="entry name" value="AMINO ACID TRANSPORTER"/>
    <property type="match status" value="1"/>
</dbReference>
<feature type="transmembrane region" description="Helical" evidence="9">
    <location>
        <begin position="33"/>
        <end position="52"/>
    </location>
</feature>
<dbReference type="GO" id="GO:0015179">
    <property type="term" value="F:L-amino acid transmembrane transporter activity"/>
    <property type="evidence" value="ECO:0007669"/>
    <property type="project" value="TreeGrafter"/>
</dbReference>
<proteinExistence type="inferred from homology"/>
<dbReference type="PANTHER" id="PTHR22950:SF458">
    <property type="entry name" value="SODIUM-COUPLED NEUTRAL AMINO ACID TRANSPORTER 11-RELATED"/>
    <property type="match status" value="1"/>
</dbReference>
<feature type="transmembrane region" description="Helical" evidence="9">
    <location>
        <begin position="320"/>
        <end position="339"/>
    </location>
</feature>
<keyword evidence="6 9" id="KW-1133">Transmembrane helix</keyword>
<evidence type="ECO:0000256" key="3">
    <source>
        <dbReference type="ARBA" id="ARBA00022448"/>
    </source>
</evidence>
<feature type="transmembrane region" description="Helical" evidence="9">
    <location>
        <begin position="58"/>
        <end position="80"/>
    </location>
</feature>
<evidence type="ECO:0000259" key="10">
    <source>
        <dbReference type="Pfam" id="PF01490"/>
    </source>
</evidence>
<feature type="region of interest" description="Disordered" evidence="8">
    <location>
        <begin position="374"/>
        <end position="457"/>
    </location>
</feature>
<reference evidence="11" key="1">
    <citation type="submission" date="2014-11" db="EMBL/GenBank/DDBJ databases">
        <authorList>
            <person name="Otto D Thomas"/>
            <person name="Naeem Raeece"/>
        </authorList>
    </citation>
    <scope>NUCLEOTIDE SEQUENCE</scope>
</reference>
<feature type="transmembrane region" description="Helical" evidence="9">
    <location>
        <begin position="618"/>
        <end position="639"/>
    </location>
</feature>
<feature type="transmembrane region" description="Helical" evidence="9">
    <location>
        <begin position="108"/>
        <end position="135"/>
    </location>
</feature>
<feature type="transmembrane region" description="Helical" evidence="9">
    <location>
        <begin position="274"/>
        <end position="300"/>
    </location>
</feature>
<comment type="subcellular location">
    <subcellularLocation>
        <location evidence="1">Membrane</location>
        <topology evidence="1">Multi-pass membrane protein</topology>
    </subcellularLocation>
</comment>
<keyword evidence="5" id="KW-0029">Amino-acid transport</keyword>
<dbReference type="VEuPathDB" id="CryptoDB:Cvel_10466"/>
<evidence type="ECO:0000256" key="6">
    <source>
        <dbReference type="ARBA" id="ARBA00022989"/>
    </source>
</evidence>
<dbReference type="AlphaFoldDB" id="A0A0G4I2R8"/>
<feature type="transmembrane region" description="Helical" evidence="9">
    <location>
        <begin position="583"/>
        <end position="606"/>
    </location>
</feature>
<dbReference type="EMBL" id="CDMZ01004882">
    <property type="protein sequence ID" value="CEM51218.1"/>
    <property type="molecule type" value="Genomic_DNA"/>
</dbReference>
<feature type="compositionally biased region" description="Basic and acidic residues" evidence="8">
    <location>
        <begin position="443"/>
        <end position="457"/>
    </location>
</feature>
<gene>
    <name evidence="11" type="ORF">Cvel_10466</name>
</gene>
<sequence>MTNQRSAGTELLTGEVLSPPPDCSSRKVTPAQLVFCLIATIVGSGVLALPLTAAKCGIAFGLIAILCAGLLNVVSLDLIIACARRTGSNNYEEIAECAFGSGARLITVFINVTMLFLLIVAYVLTVCDIAAPLLLAWLPADAISTMGGPFGVERGFKVLTLLLVSPLTYLRNLSALRHLSYVVFTMALFITAAVIATTAPVIGKAHTTFVTTPEGQVKPVQIGPDFSGIRLWPSSETGLGDVAFVLPALILSMMSHLNALPLHQELAQPTRKRIRVIILSTVCLCVVLYSIVGVFGYFWASSAICGSLVLNFPPENRLMMVGRLGLGFAVMLKIPLLLLPLRISCWKLVELVQSARKGRWVGWSGIPLENLRPSPVLSRSPPEELSAETEGASRDTTAEPPESRVMGGPLSISRETSEGPQQQQQDKPGFREGSRAPSSAVRADAEDCERGEREGVRASEDSLVAIELGGDNLKGNMRELLVPGEGDDARNERAARLRARENAGVSMSLQQPGGGTEADQILSRSFLSVDRQSLLYEVATGWDVPTPGFQVNEMPQSVLIILTTVLLVGLAVTVLSVSSIVSVWALAGSSCGISIAFIMPPLFFLRIRRQQPWNLRKVGALLMLICALPTGILAAHQAFLHIQDPTCPAEFAG</sequence>
<comment type="similarity">
    <text evidence="2">Belongs to the amino acid/polyamine transporter 2 family.</text>
</comment>
<feature type="transmembrane region" description="Helical" evidence="9">
    <location>
        <begin position="558"/>
        <end position="577"/>
    </location>
</feature>
<feature type="compositionally biased region" description="Low complexity" evidence="8">
    <location>
        <begin position="374"/>
        <end position="384"/>
    </location>
</feature>
<dbReference type="PhylomeDB" id="A0A0G4I2R8"/>
<evidence type="ECO:0000256" key="5">
    <source>
        <dbReference type="ARBA" id="ARBA00022970"/>
    </source>
</evidence>
<organism evidence="11">
    <name type="scientific">Chromera velia CCMP2878</name>
    <dbReference type="NCBI Taxonomy" id="1169474"/>
    <lineage>
        <taxon>Eukaryota</taxon>
        <taxon>Sar</taxon>
        <taxon>Alveolata</taxon>
        <taxon>Colpodellida</taxon>
        <taxon>Chromeraceae</taxon>
        <taxon>Chromera</taxon>
    </lineage>
</organism>
<evidence type="ECO:0000256" key="7">
    <source>
        <dbReference type="ARBA" id="ARBA00023136"/>
    </source>
</evidence>
<feature type="transmembrane region" description="Helical" evidence="9">
    <location>
        <begin position="242"/>
        <end position="262"/>
    </location>
</feature>
<feature type="domain" description="Amino acid transporter transmembrane" evidence="10">
    <location>
        <begin position="27"/>
        <end position="347"/>
    </location>
</feature>
<keyword evidence="7 9" id="KW-0472">Membrane</keyword>
<feature type="transmembrane region" description="Helical" evidence="9">
    <location>
        <begin position="179"/>
        <end position="202"/>
    </location>
</feature>
<evidence type="ECO:0000313" key="11">
    <source>
        <dbReference type="EMBL" id="CEM51218.1"/>
    </source>
</evidence>
<feature type="transmembrane region" description="Helical" evidence="9">
    <location>
        <begin position="155"/>
        <end position="172"/>
    </location>
</feature>
<keyword evidence="3" id="KW-0813">Transport</keyword>
<evidence type="ECO:0000256" key="2">
    <source>
        <dbReference type="ARBA" id="ARBA00008066"/>
    </source>
</evidence>
<evidence type="ECO:0000256" key="8">
    <source>
        <dbReference type="SAM" id="MobiDB-lite"/>
    </source>
</evidence>
<accession>A0A0G4I2R8</accession>
<dbReference type="Pfam" id="PF01490">
    <property type="entry name" value="Aa_trans"/>
    <property type="match status" value="1"/>
</dbReference>
<keyword evidence="4 9" id="KW-0812">Transmembrane</keyword>